<dbReference type="PANTHER" id="PTHR24173">
    <property type="entry name" value="ANKYRIN REPEAT CONTAINING"/>
    <property type="match status" value="1"/>
</dbReference>
<dbReference type="Proteomes" id="UP000054350">
    <property type="component" value="Unassembled WGS sequence"/>
</dbReference>
<dbReference type="OMA" id="EAENVGW"/>
<dbReference type="EMBL" id="GG745341">
    <property type="protein sequence ID" value="KNE63018.1"/>
    <property type="molecule type" value="Genomic_DNA"/>
</dbReference>
<dbReference type="PROSITE" id="PS50088">
    <property type="entry name" value="ANK_REPEAT"/>
    <property type="match status" value="2"/>
</dbReference>
<name>A0A0L0SKQ5_ALLM3</name>
<reference evidence="5 6" key="1">
    <citation type="submission" date="2009-11" db="EMBL/GenBank/DDBJ databases">
        <title>Annotation of Allomyces macrogynus ATCC 38327.</title>
        <authorList>
            <consortium name="The Broad Institute Genome Sequencing Platform"/>
            <person name="Russ C."/>
            <person name="Cuomo C."/>
            <person name="Burger G."/>
            <person name="Gray M.W."/>
            <person name="Holland P.W.H."/>
            <person name="King N."/>
            <person name="Lang F.B.F."/>
            <person name="Roger A.J."/>
            <person name="Ruiz-Trillo I."/>
            <person name="Young S.K."/>
            <person name="Zeng Q."/>
            <person name="Gargeya S."/>
            <person name="Fitzgerald M."/>
            <person name="Haas B."/>
            <person name="Abouelleil A."/>
            <person name="Alvarado L."/>
            <person name="Arachchi H.M."/>
            <person name="Berlin A."/>
            <person name="Chapman S.B."/>
            <person name="Gearin G."/>
            <person name="Goldberg J."/>
            <person name="Griggs A."/>
            <person name="Gujja S."/>
            <person name="Hansen M."/>
            <person name="Heiman D."/>
            <person name="Howarth C."/>
            <person name="Larimer J."/>
            <person name="Lui A."/>
            <person name="MacDonald P.J.P."/>
            <person name="McCowen C."/>
            <person name="Montmayeur A."/>
            <person name="Murphy C."/>
            <person name="Neiman D."/>
            <person name="Pearson M."/>
            <person name="Priest M."/>
            <person name="Roberts A."/>
            <person name="Saif S."/>
            <person name="Shea T."/>
            <person name="Sisk P."/>
            <person name="Stolte C."/>
            <person name="Sykes S."/>
            <person name="Wortman J."/>
            <person name="Nusbaum C."/>
            <person name="Birren B."/>
        </authorList>
    </citation>
    <scope>NUCLEOTIDE SEQUENCE [LARGE SCALE GENOMIC DNA]</scope>
    <source>
        <strain evidence="5 6">ATCC 38327</strain>
    </source>
</reference>
<proteinExistence type="predicted"/>
<gene>
    <name evidence="5" type="ORF">AMAG_08185</name>
</gene>
<organism evidence="5 6">
    <name type="scientific">Allomyces macrogynus (strain ATCC 38327)</name>
    <name type="common">Allomyces javanicus var. macrogynus</name>
    <dbReference type="NCBI Taxonomy" id="578462"/>
    <lineage>
        <taxon>Eukaryota</taxon>
        <taxon>Fungi</taxon>
        <taxon>Fungi incertae sedis</taxon>
        <taxon>Blastocladiomycota</taxon>
        <taxon>Blastocladiomycetes</taxon>
        <taxon>Blastocladiales</taxon>
        <taxon>Blastocladiaceae</taxon>
        <taxon>Allomyces</taxon>
    </lineage>
</organism>
<evidence type="ECO:0000313" key="6">
    <source>
        <dbReference type="Proteomes" id="UP000054350"/>
    </source>
</evidence>
<dbReference type="STRING" id="578462.A0A0L0SKQ5"/>
<evidence type="ECO:0000256" key="2">
    <source>
        <dbReference type="ARBA" id="ARBA00023043"/>
    </source>
</evidence>
<dbReference type="SMART" id="SM00248">
    <property type="entry name" value="ANK"/>
    <property type="match status" value="3"/>
</dbReference>
<dbReference type="PRINTS" id="PR01415">
    <property type="entry name" value="ANKYRIN"/>
</dbReference>
<dbReference type="Pfam" id="PF12796">
    <property type="entry name" value="Ank_2"/>
    <property type="match status" value="1"/>
</dbReference>
<dbReference type="PANTHER" id="PTHR24173:SF74">
    <property type="entry name" value="ANKYRIN REPEAT DOMAIN-CONTAINING PROTEIN 16"/>
    <property type="match status" value="1"/>
</dbReference>
<dbReference type="SUPFAM" id="SSF48403">
    <property type="entry name" value="Ankyrin repeat"/>
    <property type="match status" value="1"/>
</dbReference>
<feature type="compositionally biased region" description="Low complexity" evidence="4">
    <location>
        <begin position="160"/>
        <end position="185"/>
    </location>
</feature>
<dbReference type="InterPro" id="IPR002110">
    <property type="entry name" value="Ankyrin_rpt"/>
</dbReference>
<evidence type="ECO:0000313" key="5">
    <source>
        <dbReference type="EMBL" id="KNE63018.1"/>
    </source>
</evidence>
<dbReference type="AlphaFoldDB" id="A0A0L0SKQ5"/>
<dbReference type="VEuPathDB" id="FungiDB:AMAG_08185"/>
<keyword evidence="1" id="KW-0677">Repeat</keyword>
<dbReference type="eggNOG" id="KOG0504">
    <property type="taxonomic scope" value="Eukaryota"/>
</dbReference>
<dbReference type="Gene3D" id="1.25.40.20">
    <property type="entry name" value="Ankyrin repeat-containing domain"/>
    <property type="match status" value="1"/>
</dbReference>
<dbReference type="PROSITE" id="PS50297">
    <property type="entry name" value="ANK_REP_REGION"/>
    <property type="match status" value="2"/>
</dbReference>
<accession>A0A0L0SKQ5</accession>
<feature type="region of interest" description="Disordered" evidence="4">
    <location>
        <begin position="148"/>
        <end position="185"/>
    </location>
</feature>
<feature type="repeat" description="ANK" evidence="3">
    <location>
        <begin position="89"/>
        <end position="121"/>
    </location>
</feature>
<dbReference type="OrthoDB" id="10057496at2759"/>
<evidence type="ECO:0000256" key="1">
    <source>
        <dbReference type="ARBA" id="ARBA00022737"/>
    </source>
</evidence>
<reference evidence="6" key="2">
    <citation type="submission" date="2009-11" db="EMBL/GenBank/DDBJ databases">
        <title>The Genome Sequence of Allomyces macrogynus strain ATCC 38327.</title>
        <authorList>
            <consortium name="The Broad Institute Genome Sequencing Platform"/>
            <person name="Russ C."/>
            <person name="Cuomo C."/>
            <person name="Shea T."/>
            <person name="Young S.K."/>
            <person name="Zeng Q."/>
            <person name="Koehrsen M."/>
            <person name="Haas B."/>
            <person name="Borodovsky M."/>
            <person name="Guigo R."/>
            <person name="Alvarado L."/>
            <person name="Berlin A."/>
            <person name="Borenstein D."/>
            <person name="Chen Z."/>
            <person name="Engels R."/>
            <person name="Freedman E."/>
            <person name="Gellesch M."/>
            <person name="Goldberg J."/>
            <person name="Griggs A."/>
            <person name="Gujja S."/>
            <person name="Heiman D."/>
            <person name="Hepburn T."/>
            <person name="Howarth C."/>
            <person name="Jen D."/>
            <person name="Larson L."/>
            <person name="Lewis B."/>
            <person name="Mehta T."/>
            <person name="Park D."/>
            <person name="Pearson M."/>
            <person name="Roberts A."/>
            <person name="Saif S."/>
            <person name="Shenoy N."/>
            <person name="Sisk P."/>
            <person name="Stolte C."/>
            <person name="Sykes S."/>
            <person name="Walk T."/>
            <person name="White J."/>
            <person name="Yandava C."/>
            <person name="Burger G."/>
            <person name="Gray M.W."/>
            <person name="Holland P.W.H."/>
            <person name="King N."/>
            <person name="Lang F.B.F."/>
            <person name="Roger A.J."/>
            <person name="Ruiz-Trillo I."/>
            <person name="Lander E."/>
            <person name="Nusbaum C."/>
        </authorList>
    </citation>
    <scope>NUCLEOTIDE SEQUENCE [LARGE SCALE GENOMIC DNA]</scope>
    <source>
        <strain evidence="6">ATCC 38327</strain>
    </source>
</reference>
<feature type="repeat" description="ANK" evidence="3">
    <location>
        <begin position="54"/>
        <end position="86"/>
    </location>
</feature>
<keyword evidence="2 3" id="KW-0040">ANK repeat</keyword>
<keyword evidence="6" id="KW-1185">Reference proteome</keyword>
<dbReference type="InterPro" id="IPR036770">
    <property type="entry name" value="Ankyrin_rpt-contain_sf"/>
</dbReference>
<evidence type="ECO:0000256" key="3">
    <source>
        <dbReference type="PROSITE-ProRule" id="PRU00023"/>
    </source>
</evidence>
<evidence type="ECO:0000256" key="4">
    <source>
        <dbReference type="SAM" id="MobiDB-lite"/>
    </source>
</evidence>
<sequence>MTQTQTPLAEIDTNEIVLCARYGELPELKEEVARLQHEYPHVSAAALLAQPVAGGNTPLHMAAANGHKDIVEYLLQHIAGVSVNTQNEQGNTPMHWCAVNGHDEIAKLLIAAAADLTLVNHAGRTALYEAQAAQHEKVAVELLKVMDPDLDEDAEDDTAKAGPSSSSASASAAPPAAKSAAAKST</sequence>
<protein>
    <submittedName>
        <fullName evidence="5">Uncharacterized protein</fullName>
    </submittedName>
</protein>